<protein>
    <submittedName>
        <fullName evidence="3">Nucleotide-binding universal stress protein, UspA family</fullName>
    </submittedName>
</protein>
<sequence>MTKILVTTDFSANSKAGIRFAIQLSLQRPCELTFFHSYHVVKPSNMNETKFTSFQNTEAVSLKKKLEAFVNAIYKQLDIDPANVHYVVSSSFITDSNIMKYATDHNFEFICISRRGSGKVNKIFGTNTSNLILHSKVPVIAVPNTYRISKIKSVLYASDLANLENEIGIVVDFAKPLNAEIELLHLNYPSDVSNNVKVVEEAILKFPKADIKYHLENINLIYNLVTNIQTVIKKAKPSVLVMFTDQDLNFFEKLFLSSSTAEYSLNASVPLLVFKKN</sequence>
<dbReference type="PANTHER" id="PTHR46268:SF22">
    <property type="entry name" value="SENSOR PROTEIN KDPD-RELATED"/>
    <property type="match status" value="1"/>
</dbReference>
<reference evidence="4" key="1">
    <citation type="submission" date="2016-10" db="EMBL/GenBank/DDBJ databases">
        <authorList>
            <person name="Varghese N."/>
            <person name="Submissions S."/>
        </authorList>
    </citation>
    <scope>NUCLEOTIDE SEQUENCE [LARGE SCALE GENOMIC DNA]</scope>
    <source>
        <strain evidence="4">DSM 24536</strain>
    </source>
</reference>
<dbReference type="Gene3D" id="3.40.50.620">
    <property type="entry name" value="HUPs"/>
    <property type="match status" value="2"/>
</dbReference>
<gene>
    <name evidence="3" type="ORF">SAMN05421813_10172</name>
</gene>
<dbReference type="Pfam" id="PF00582">
    <property type="entry name" value="Usp"/>
    <property type="match status" value="1"/>
</dbReference>
<feature type="domain" description="UspA" evidence="2">
    <location>
        <begin position="2"/>
        <end position="143"/>
    </location>
</feature>
<dbReference type="RefSeq" id="WP_090697464.1">
    <property type="nucleotide sequence ID" value="NZ_FNHH01000001.1"/>
</dbReference>
<dbReference type="STRING" id="990371.SAMN05421813_10172"/>
<evidence type="ECO:0000256" key="1">
    <source>
        <dbReference type="ARBA" id="ARBA00008791"/>
    </source>
</evidence>
<dbReference type="AlphaFoldDB" id="A0A1G9LRT5"/>
<evidence type="ECO:0000313" key="4">
    <source>
        <dbReference type="Proteomes" id="UP000199226"/>
    </source>
</evidence>
<dbReference type="OrthoDB" id="9788959at2"/>
<evidence type="ECO:0000313" key="3">
    <source>
        <dbReference type="EMBL" id="SDL64679.1"/>
    </source>
</evidence>
<accession>A0A1G9LRT5</accession>
<name>A0A1G9LRT5_9SPHI</name>
<dbReference type="InterPro" id="IPR006016">
    <property type="entry name" value="UspA"/>
</dbReference>
<dbReference type="CDD" id="cd00293">
    <property type="entry name" value="USP-like"/>
    <property type="match status" value="1"/>
</dbReference>
<organism evidence="3 4">
    <name type="scientific">Daejeonella rubra</name>
    <dbReference type="NCBI Taxonomy" id="990371"/>
    <lineage>
        <taxon>Bacteria</taxon>
        <taxon>Pseudomonadati</taxon>
        <taxon>Bacteroidota</taxon>
        <taxon>Sphingobacteriia</taxon>
        <taxon>Sphingobacteriales</taxon>
        <taxon>Sphingobacteriaceae</taxon>
        <taxon>Daejeonella</taxon>
    </lineage>
</organism>
<dbReference type="InterPro" id="IPR014729">
    <property type="entry name" value="Rossmann-like_a/b/a_fold"/>
</dbReference>
<dbReference type="SUPFAM" id="SSF52402">
    <property type="entry name" value="Adenine nucleotide alpha hydrolases-like"/>
    <property type="match status" value="2"/>
</dbReference>
<dbReference type="EMBL" id="FNHH01000001">
    <property type="protein sequence ID" value="SDL64679.1"/>
    <property type="molecule type" value="Genomic_DNA"/>
</dbReference>
<dbReference type="PANTHER" id="PTHR46268">
    <property type="entry name" value="STRESS RESPONSE PROTEIN NHAX"/>
    <property type="match status" value="1"/>
</dbReference>
<proteinExistence type="inferred from homology"/>
<dbReference type="Proteomes" id="UP000199226">
    <property type="component" value="Unassembled WGS sequence"/>
</dbReference>
<comment type="similarity">
    <text evidence="1">Belongs to the universal stress protein A family.</text>
</comment>
<evidence type="ECO:0000259" key="2">
    <source>
        <dbReference type="Pfam" id="PF00582"/>
    </source>
</evidence>
<keyword evidence="4" id="KW-1185">Reference proteome</keyword>